<dbReference type="AlphaFoldDB" id="A0A388LMP8"/>
<dbReference type="Gramene" id="GBG83472">
    <property type="protein sequence ID" value="GBG83472"/>
    <property type="gene ID" value="CBR_g37184"/>
</dbReference>
<dbReference type="PANTHER" id="PTHR21011">
    <property type="entry name" value="MITOCHONDRIAL 28S RIBOSOMAL PROTEIN S6"/>
    <property type="match status" value="1"/>
</dbReference>
<sequence length="123" mass="14428">MPLYDFICLVKPQVPKREVVEILKRVGKRVYDLSGVVTDVKSYGFDVPLAYDIKKRDGRYRKAQMVQMTFMSTPDFPKELQGLRQDERLLRWLIVRSRGHQGNASQEPPARRENPRFARDEGF</sequence>
<evidence type="ECO:0008006" key="5">
    <source>
        <dbReference type="Google" id="ProtNLM"/>
    </source>
</evidence>
<dbReference type="PANTHER" id="PTHR21011:SF1">
    <property type="entry name" value="SMALL RIBOSOMAL SUBUNIT PROTEIN BS6M"/>
    <property type="match status" value="1"/>
</dbReference>
<organism evidence="3 4">
    <name type="scientific">Chara braunii</name>
    <name type="common">Braun's stonewort</name>
    <dbReference type="NCBI Taxonomy" id="69332"/>
    <lineage>
        <taxon>Eukaryota</taxon>
        <taxon>Viridiplantae</taxon>
        <taxon>Streptophyta</taxon>
        <taxon>Charophyceae</taxon>
        <taxon>Charales</taxon>
        <taxon>Characeae</taxon>
        <taxon>Chara</taxon>
    </lineage>
</organism>
<evidence type="ECO:0000313" key="3">
    <source>
        <dbReference type="EMBL" id="GBG83472.1"/>
    </source>
</evidence>
<keyword evidence="4" id="KW-1185">Reference proteome</keyword>
<comment type="similarity">
    <text evidence="1">Belongs to the bacterial ribosomal protein bS6 family.</text>
</comment>
<dbReference type="EMBL" id="BFEA01000440">
    <property type="protein sequence ID" value="GBG83472.1"/>
    <property type="molecule type" value="Genomic_DNA"/>
</dbReference>
<dbReference type="CDD" id="cd15465">
    <property type="entry name" value="bS6_mito"/>
    <property type="match status" value="1"/>
</dbReference>
<feature type="compositionally biased region" description="Basic and acidic residues" evidence="2">
    <location>
        <begin position="109"/>
        <end position="123"/>
    </location>
</feature>
<dbReference type="SUPFAM" id="SSF54995">
    <property type="entry name" value="Ribosomal protein S6"/>
    <property type="match status" value="1"/>
</dbReference>
<proteinExistence type="inferred from homology"/>
<dbReference type="InterPro" id="IPR035980">
    <property type="entry name" value="Ribosomal_bS6_sf"/>
</dbReference>
<comment type="caution">
    <text evidence="3">The sequence shown here is derived from an EMBL/GenBank/DDBJ whole genome shotgun (WGS) entry which is preliminary data.</text>
</comment>
<reference evidence="3 4" key="1">
    <citation type="journal article" date="2018" name="Cell">
        <title>The Chara Genome: Secondary Complexity and Implications for Plant Terrestrialization.</title>
        <authorList>
            <person name="Nishiyama T."/>
            <person name="Sakayama H."/>
            <person name="Vries J.D."/>
            <person name="Buschmann H."/>
            <person name="Saint-Marcoux D."/>
            <person name="Ullrich K.K."/>
            <person name="Haas F.B."/>
            <person name="Vanderstraeten L."/>
            <person name="Becker D."/>
            <person name="Lang D."/>
            <person name="Vosolsobe S."/>
            <person name="Rombauts S."/>
            <person name="Wilhelmsson P.K.I."/>
            <person name="Janitza P."/>
            <person name="Kern R."/>
            <person name="Heyl A."/>
            <person name="Rumpler F."/>
            <person name="Villalobos L.I.A.C."/>
            <person name="Clay J.M."/>
            <person name="Skokan R."/>
            <person name="Toyoda A."/>
            <person name="Suzuki Y."/>
            <person name="Kagoshima H."/>
            <person name="Schijlen E."/>
            <person name="Tajeshwar N."/>
            <person name="Catarino B."/>
            <person name="Hetherington A.J."/>
            <person name="Saltykova A."/>
            <person name="Bonnot C."/>
            <person name="Breuninger H."/>
            <person name="Symeonidi A."/>
            <person name="Radhakrishnan G.V."/>
            <person name="Van Nieuwerburgh F."/>
            <person name="Deforce D."/>
            <person name="Chang C."/>
            <person name="Karol K.G."/>
            <person name="Hedrich R."/>
            <person name="Ulvskov P."/>
            <person name="Glockner G."/>
            <person name="Delwiche C.F."/>
            <person name="Petrasek J."/>
            <person name="Van de Peer Y."/>
            <person name="Friml J."/>
            <person name="Beilby M."/>
            <person name="Dolan L."/>
            <person name="Kohara Y."/>
            <person name="Sugano S."/>
            <person name="Fujiyama A."/>
            <person name="Delaux P.-M."/>
            <person name="Quint M."/>
            <person name="TheiBen G."/>
            <person name="Hagemann M."/>
            <person name="Harholt J."/>
            <person name="Dunand C."/>
            <person name="Zachgo S."/>
            <person name="Langdale J."/>
            <person name="Maumus F."/>
            <person name="Straeten D.V.D."/>
            <person name="Gould S.B."/>
            <person name="Rensing S.A."/>
        </authorList>
    </citation>
    <scope>NUCLEOTIDE SEQUENCE [LARGE SCALE GENOMIC DNA]</scope>
    <source>
        <strain evidence="3 4">S276</strain>
    </source>
</reference>
<dbReference type="GO" id="GO:0005737">
    <property type="term" value="C:cytoplasm"/>
    <property type="evidence" value="ECO:0007669"/>
    <property type="project" value="UniProtKB-ARBA"/>
</dbReference>
<dbReference type="GO" id="GO:0006412">
    <property type="term" value="P:translation"/>
    <property type="evidence" value="ECO:0007669"/>
    <property type="project" value="InterPro"/>
</dbReference>
<dbReference type="GO" id="GO:0070181">
    <property type="term" value="F:small ribosomal subunit rRNA binding"/>
    <property type="evidence" value="ECO:0007669"/>
    <property type="project" value="TreeGrafter"/>
</dbReference>
<dbReference type="InterPro" id="IPR014717">
    <property type="entry name" value="Transl_elong_EF1B/ribsomal_bS6"/>
</dbReference>
<dbReference type="OrthoDB" id="10259681at2759"/>
<accession>A0A388LMP8</accession>
<dbReference type="Gene3D" id="3.30.70.60">
    <property type="match status" value="1"/>
</dbReference>
<evidence type="ECO:0000256" key="1">
    <source>
        <dbReference type="ARBA" id="ARBA00009512"/>
    </source>
</evidence>
<feature type="region of interest" description="Disordered" evidence="2">
    <location>
        <begin position="99"/>
        <end position="123"/>
    </location>
</feature>
<dbReference type="Proteomes" id="UP000265515">
    <property type="component" value="Unassembled WGS sequence"/>
</dbReference>
<evidence type="ECO:0000256" key="2">
    <source>
        <dbReference type="SAM" id="MobiDB-lite"/>
    </source>
</evidence>
<protein>
    <recommendedName>
        <fullName evidence="5">30S ribosomal protein S6</fullName>
    </recommendedName>
</protein>
<dbReference type="GO" id="GO:0005840">
    <property type="term" value="C:ribosome"/>
    <property type="evidence" value="ECO:0007669"/>
    <property type="project" value="InterPro"/>
</dbReference>
<dbReference type="STRING" id="69332.A0A388LMP8"/>
<evidence type="ECO:0000313" key="4">
    <source>
        <dbReference type="Proteomes" id="UP000265515"/>
    </source>
</evidence>
<name>A0A388LMP8_CHABU</name>
<dbReference type="InterPro" id="IPR000529">
    <property type="entry name" value="Ribosomal_bS6"/>
</dbReference>
<dbReference type="GO" id="GO:0003735">
    <property type="term" value="F:structural constituent of ribosome"/>
    <property type="evidence" value="ECO:0007669"/>
    <property type="project" value="InterPro"/>
</dbReference>
<dbReference type="Pfam" id="PF01250">
    <property type="entry name" value="Ribosomal_S6"/>
    <property type="match status" value="1"/>
</dbReference>
<gene>
    <name evidence="3" type="ORF">CBR_g37184</name>
</gene>
<dbReference type="OMA" id="NKFANSD"/>